<dbReference type="EMBL" id="CAXLJM020000160">
    <property type="protein sequence ID" value="CAL8144396.1"/>
    <property type="molecule type" value="Genomic_DNA"/>
</dbReference>
<dbReference type="InterPro" id="IPR016040">
    <property type="entry name" value="NAD(P)-bd_dom"/>
</dbReference>
<dbReference type="PANTHER" id="PTHR14097">
    <property type="entry name" value="OXIDOREDUCTASE HTATIP2"/>
    <property type="match status" value="1"/>
</dbReference>
<dbReference type="Pfam" id="PF13460">
    <property type="entry name" value="NAD_binding_10"/>
    <property type="match status" value="1"/>
</dbReference>
<reference evidence="4 5" key="1">
    <citation type="submission" date="2024-08" db="EMBL/GenBank/DDBJ databases">
        <authorList>
            <person name="Cucini C."/>
            <person name="Frati F."/>
        </authorList>
    </citation>
    <scope>NUCLEOTIDE SEQUENCE [LARGE SCALE GENOMIC DNA]</scope>
</reference>
<protein>
    <recommendedName>
        <fullName evidence="2">Protein HTATIP2</fullName>
    </recommendedName>
</protein>
<evidence type="ECO:0000256" key="1">
    <source>
        <dbReference type="ARBA" id="ARBA00093483"/>
    </source>
</evidence>
<organism evidence="4 5">
    <name type="scientific">Orchesella dallaii</name>
    <dbReference type="NCBI Taxonomy" id="48710"/>
    <lineage>
        <taxon>Eukaryota</taxon>
        <taxon>Metazoa</taxon>
        <taxon>Ecdysozoa</taxon>
        <taxon>Arthropoda</taxon>
        <taxon>Hexapoda</taxon>
        <taxon>Collembola</taxon>
        <taxon>Entomobryomorpha</taxon>
        <taxon>Entomobryoidea</taxon>
        <taxon>Orchesellidae</taxon>
        <taxon>Orchesellinae</taxon>
        <taxon>Orchesella</taxon>
    </lineage>
</organism>
<dbReference type="SUPFAM" id="SSF51735">
    <property type="entry name" value="NAD(P)-binding Rossmann-fold domains"/>
    <property type="match status" value="1"/>
</dbReference>
<dbReference type="PANTHER" id="PTHR14097:SF7">
    <property type="entry name" value="OXIDOREDUCTASE HTATIP2"/>
    <property type="match status" value="1"/>
</dbReference>
<evidence type="ECO:0000313" key="5">
    <source>
        <dbReference type="Proteomes" id="UP001642540"/>
    </source>
</evidence>
<comment type="caution">
    <text evidence="4">The sequence shown here is derived from an EMBL/GenBank/DDBJ whole genome shotgun (WGS) entry which is preliminary data.</text>
</comment>
<keyword evidence="5" id="KW-1185">Reference proteome</keyword>
<proteinExistence type="predicted"/>
<dbReference type="InterPro" id="IPR036291">
    <property type="entry name" value="NAD(P)-bd_dom_sf"/>
</dbReference>
<evidence type="ECO:0000256" key="2">
    <source>
        <dbReference type="ARBA" id="ARBA00093604"/>
    </source>
</evidence>
<evidence type="ECO:0000259" key="3">
    <source>
        <dbReference type="Pfam" id="PF13460"/>
    </source>
</evidence>
<dbReference type="Proteomes" id="UP001642540">
    <property type="component" value="Unassembled WGS sequence"/>
</dbReference>
<evidence type="ECO:0000313" key="4">
    <source>
        <dbReference type="EMBL" id="CAL8144396.1"/>
    </source>
</evidence>
<gene>
    <name evidence="4" type="ORF">ODALV1_LOCUS30182</name>
</gene>
<dbReference type="Gene3D" id="3.40.50.720">
    <property type="entry name" value="NAD(P)-binding Rossmann-like Domain"/>
    <property type="match status" value="1"/>
</dbReference>
<feature type="domain" description="NAD(P)-binding" evidence="3">
    <location>
        <begin position="11"/>
        <end position="203"/>
    </location>
</feature>
<accession>A0ABP1S6P2</accession>
<comment type="subunit">
    <text evidence="1">Monomer. Forms homodimers during oxidative stress. Interacts (via N-terminus) with elongation factor EEF1A1 (via middle-region); the interaction is direct and competes with EEF1A1 binding to guanyl-nucleotide exchange factor EEF1B2, thereby inhibiting GDP for GTP exchange and reactivation of EEF1A1. Interacts with nuclear transport receptors XPO4, IPO5/RANBP5, IPO7, IPO9 and KPNB1 as well as GCN1L1/GCN1 and LRPPRC probably through their HEAT repeats. Binds NCOA5/CIA.</text>
</comment>
<name>A0ABP1S6P2_9HEXA</name>
<sequence length="224" mass="25948">MIYTFSAIVLGATGQVGKEIVKELANNDRILKVTLLLRRPLELPYSTDSKYAKFTQHVIDFDQLPEYKDLFIDHDVVFCALGTHSTYASDRNLFYKVDHHFVLDSARLAKDGGCHHFIVITMKGANPHSRLFYYKVKGEVEEDLKAVRFYRLSIFRPGFLLCPHRKYAGWLESVSHFAMKRLDIWRNASIETKEIAKVMVQQCFAPKQNDVEVYENKMIHSLAK</sequence>